<dbReference type="Proteomes" id="UP001367508">
    <property type="component" value="Unassembled WGS sequence"/>
</dbReference>
<keyword evidence="2" id="KW-1185">Reference proteome</keyword>
<accession>A0AAN9L3Z2</accession>
<evidence type="ECO:0000313" key="2">
    <source>
        <dbReference type="Proteomes" id="UP001367508"/>
    </source>
</evidence>
<protein>
    <submittedName>
        <fullName evidence="1">Uncharacterized protein</fullName>
    </submittedName>
</protein>
<dbReference type="AlphaFoldDB" id="A0AAN9L3Z2"/>
<comment type="caution">
    <text evidence="1">The sequence shown here is derived from an EMBL/GenBank/DDBJ whole genome shotgun (WGS) entry which is preliminary data.</text>
</comment>
<dbReference type="EMBL" id="JAYMYQ010000005">
    <property type="protein sequence ID" value="KAK7328947.1"/>
    <property type="molecule type" value="Genomic_DNA"/>
</dbReference>
<evidence type="ECO:0000313" key="1">
    <source>
        <dbReference type="EMBL" id="KAK7328947.1"/>
    </source>
</evidence>
<name>A0AAN9L3Z2_CANGL</name>
<organism evidence="1 2">
    <name type="scientific">Canavalia gladiata</name>
    <name type="common">Sword bean</name>
    <name type="synonym">Dolichos gladiatus</name>
    <dbReference type="NCBI Taxonomy" id="3824"/>
    <lineage>
        <taxon>Eukaryota</taxon>
        <taxon>Viridiplantae</taxon>
        <taxon>Streptophyta</taxon>
        <taxon>Embryophyta</taxon>
        <taxon>Tracheophyta</taxon>
        <taxon>Spermatophyta</taxon>
        <taxon>Magnoliopsida</taxon>
        <taxon>eudicotyledons</taxon>
        <taxon>Gunneridae</taxon>
        <taxon>Pentapetalae</taxon>
        <taxon>rosids</taxon>
        <taxon>fabids</taxon>
        <taxon>Fabales</taxon>
        <taxon>Fabaceae</taxon>
        <taxon>Papilionoideae</taxon>
        <taxon>50 kb inversion clade</taxon>
        <taxon>NPAAA clade</taxon>
        <taxon>indigoferoid/millettioid clade</taxon>
        <taxon>Phaseoleae</taxon>
        <taxon>Canavalia</taxon>
    </lineage>
</organism>
<sequence>MYGKSFSSSLILGLSRSGHVRDFIVWCLECILKWLPRLVFPLFKKCHQGAGWFPIIKSWYYGLIELKVKRKPEEPIQTSIEPRTKIDYGFLRISLFP</sequence>
<proteinExistence type="predicted"/>
<gene>
    <name evidence="1" type="ORF">VNO77_23085</name>
</gene>
<reference evidence="1 2" key="1">
    <citation type="submission" date="2024-01" db="EMBL/GenBank/DDBJ databases">
        <title>The genomes of 5 underutilized Papilionoideae crops provide insights into root nodulation and disease resistanc.</title>
        <authorList>
            <person name="Jiang F."/>
        </authorList>
    </citation>
    <scope>NUCLEOTIDE SEQUENCE [LARGE SCALE GENOMIC DNA]</scope>
    <source>
        <strain evidence="1">LVBAO_FW01</strain>
        <tissue evidence="1">Leaves</tissue>
    </source>
</reference>